<dbReference type="PANTHER" id="PTHR30069:SF29">
    <property type="entry name" value="HEMOGLOBIN AND HEMOGLOBIN-HAPTOGLOBIN-BINDING PROTEIN 1-RELATED"/>
    <property type="match status" value="1"/>
</dbReference>
<dbReference type="InterPro" id="IPR039426">
    <property type="entry name" value="TonB-dep_rcpt-like"/>
</dbReference>
<dbReference type="PANTHER" id="PTHR30069">
    <property type="entry name" value="TONB-DEPENDENT OUTER MEMBRANE RECEPTOR"/>
    <property type="match status" value="1"/>
</dbReference>
<evidence type="ECO:0000259" key="15">
    <source>
        <dbReference type="Pfam" id="PF07715"/>
    </source>
</evidence>
<gene>
    <name evidence="16" type="ORF">D779_1990</name>
</gene>
<dbReference type="AlphaFoldDB" id="W9VWZ2"/>
<organism evidence="16 17">
    <name type="scientific">Imhoffiella purpurea</name>
    <dbReference type="NCBI Taxonomy" id="1249627"/>
    <lineage>
        <taxon>Bacteria</taxon>
        <taxon>Pseudomonadati</taxon>
        <taxon>Pseudomonadota</taxon>
        <taxon>Gammaproteobacteria</taxon>
        <taxon>Chromatiales</taxon>
        <taxon>Chromatiaceae</taxon>
        <taxon>Imhoffiella</taxon>
    </lineage>
</organism>
<evidence type="ECO:0000256" key="9">
    <source>
        <dbReference type="ARBA" id="ARBA00023170"/>
    </source>
</evidence>
<feature type="region of interest" description="Disordered" evidence="13">
    <location>
        <begin position="218"/>
        <end position="241"/>
    </location>
</feature>
<comment type="similarity">
    <text evidence="2">Belongs to the TonB-dependent receptor family. Hemoglobin/haptoglobin binding protein subfamily.</text>
</comment>
<feature type="domain" description="TonB-dependent receptor plug" evidence="15">
    <location>
        <begin position="65"/>
        <end position="164"/>
    </location>
</feature>
<dbReference type="Gene3D" id="2.170.130.10">
    <property type="entry name" value="TonB-dependent receptor, plug domain"/>
    <property type="match status" value="1"/>
</dbReference>
<dbReference type="InterPro" id="IPR012910">
    <property type="entry name" value="Plug_dom"/>
</dbReference>
<dbReference type="GO" id="GO:0044718">
    <property type="term" value="P:siderophore transmembrane transport"/>
    <property type="evidence" value="ECO:0007669"/>
    <property type="project" value="TreeGrafter"/>
</dbReference>
<keyword evidence="10 11" id="KW-0998">Cell outer membrane</keyword>
<dbReference type="GO" id="GO:0015344">
    <property type="term" value="F:siderophore uptake transmembrane transporter activity"/>
    <property type="evidence" value="ECO:0007669"/>
    <property type="project" value="TreeGrafter"/>
</dbReference>
<reference evidence="16 17" key="1">
    <citation type="submission" date="2012-11" db="EMBL/GenBank/DDBJ databases">
        <title>Genome assembly of Thiorhodococcus sp. AK35.</title>
        <authorList>
            <person name="Nupur N."/>
            <person name="Khatri I."/>
            <person name="Subramanian S."/>
            <person name="Pinnaka A."/>
        </authorList>
    </citation>
    <scope>NUCLEOTIDE SEQUENCE [LARGE SCALE GENOMIC DNA]</scope>
    <source>
        <strain evidence="16 17">AK35</strain>
    </source>
</reference>
<evidence type="ECO:0000256" key="6">
    <source>
        <dbReference type="ARBA" id="ARBA00022729"/>
    </source>
</evidence>
<keyword evidence="3 11" id="KW-0813">Transport</keyword>
<dbReference type="STRING" id="1249627.D779_1990"/>
<dbReference type="SUPFAM" id="SSF56935">
    <property type="entry name" value="Porins"/>
    <property type="match status" value="1"/>
</dbReference>
<keyword evidence="4 11" id="KW-1134">Transmembrane beta strand</keyword>
<dbReference type="Proteomes" id="UP000019460">
    <property type="component" value="Unassembled WGS sequence"/>
</dbReference>
<dbReference type="eggNOG" id="COG4771">
    <property type="taxonomic scope" value="Bacteria"/>
</dbReference>
<keyword evidence="7 12" id="KW-0798">TonB box</keyword>
<feature type="domain" description="TonB-dependent receptor-like beta-barrel" evidence="14">
    <location>
        <begin position="261"/>
        <end position="647"/>
    </location>
</feature>
<dbReference type="Gene3D" id="2.40.170.20">
    <property type="entry name" value="TonB-dependent receptor, beta-barrel domain"/>
    <property type="match status" value="1"/>
</dbReference>
<evidence type="ECO:0000256" key="2">
    <source>
        <dbReference type="ARBA" id="ARBA00008143"/>
    </source>
</evidence>
<evidence type="ECO:0000256" key="11">
    <source>
        <dbReference type="PROSITE-ProRule" id="PRU01360"/>
    </source>
</evidence>
<dbReference type="InterPro" id="IPR000531">
    <property type="entry name" value="Beta-barrel_TonB"/>
</dbReference>
<accession>W9VWZ2</accession>
<dbReference type="PROSITE" id="PS52016">
    <property type="entry name" value="TONB_DEPENDENT_REC_3"/>
    <property type="match status" value="1"/>
</dbReference>
<evidence type="ECO:0000313" key="16">
    <source>
        <dbReference type="EMBL" id="EXJ14935.1"/>
    </source>
</evidence>
<keyword evidence="5 11" id="KW-0812">Transmembrane</keyword>
<comment type="caution">
    <text evidence="16">The sequence shown here is derived from an EMBL/GenBank/DDBJ whole genome shotgun (WGS) entry which is preliminary data.</text>
</comment>
<evidence type="ECO:0000256" key="8">
    <source>
        <dbReference type="ARBA" id="ARBA00023136"/>
    </source>
</evidence>
<evidence type="ECO:0000256" key="5">
    <source>
        <dbReference type="ARBA" id="ARBA00022692"/>
    </source>
</evidence>
<evidence type="ECO:0000256" key="12">
    <source>
        <dbReference type="RuleBase" id="RU003357"/>
    </source>
</evidence>
<dbReference type="Pfam" id="PF00593">
    <property type="entry name" value="TonB_dep_Rec_b-barrel"/>
    <property type="match status" value="1"/>
</dbReference>
<keyword evidence="9 16" id="KW-0675">Receptor</keyword>
<dbReference type="Pfam" id="PF07715">
    <property type="entry name" value="Plug"/>
    <property type="match status" value="1"/>
</dbReference>
<proteinExistence type="inferred from homology"/>
<evidence type="ECO:0000256" key="13">
    <source>
        <dbReference type="SAM" id="MobiDB-lite"/>
    </source>
</evidence>
<sequence length="673" mass="75314">MRDHQQIRQREQILKRRTGIQKAIGLSLLGAAVGTQADEVLPLYDLGAVQVTATPSQLGEVGGDQASSVITLDEIRRYNRDNVGDALDLLPGVTVSTNSRNEKTVYVRGFDSRQVPLFIDGIPVYVPYDGYVDFNRFTTADLSAIQVAKGFSSVTYGPNALGGAINLISRKPTREIEGDLSLGYGEGNERTASVNLGSNQGLWYVQAGASWVESDDFRLSSDFDPTPTEDGDERENSYRRDDKVSLKIGLTPNDTDEYALSYYRQSGEKGQPPSTDPSYARYWQWPYWDKESLYFISNTALGETESVKIRLYHDEYDNAVESYTDDTYTRLKTSGRGSVGSAGKSVYEDRTNGGSIELRSTRFERQDLRFSVQLKKDEHKADDTIERTEHFEDTLTTVGLEDNIALRDNLTLSLGVAWSELSADTVYKASDPVPEPDDQSATNAQAGLFWDLDQVGRIYGTIAGKTRFPTLKDRYSLRLGNAVPNPDLEAEQSINYEIGYQGTPWGRVHLETAVFLSDVTDLIQQVDNVEDDKYQMQNVGEVRVTGWELSASAPIGTHWEVGGNLTLLDRENRSDPDTKLTGVPDRKITAHLLFRPIERLEALLFVEHEGPRWESDSVELDAYTTANLKLSYRPVDDLVLEARLDNLADADYELADGYPSAGRMWFINARYEF</sequence>
<keyword evidence="17" id="KW-1185">Reference proteome</keyword>
<dbReference type="GO" id="GO:0009279">
    <property type="term" value="C:cell outer membrane"/>
    <property type="evidence" value="ECO:0007669"/>
    <property type="project" value="UniProtKB-SubCell"/>
</dbReference>
<keyword evidence="8 11" id="KW-0472">Membrane</keyword>
<name>W9VWZ2_9GAMM</name>
<evidence type="ECO:0000256" key="1">
    <source>
        <dbReference type="ARBA" id="ARBA00004571"/>
    </source>
</evidence>
<comment type="subcellular location">
    <subcellularLocation>
        <location evidence="1 11">Cell outer membrane</location>
        <topology evidence="1 11">Multi-pass membrane protein</topology>
    </subcellularLocation>
</comment>
<dbReference type="InterPro" id="IPR036942">
    <property type="entry name" value="Beta-barrel_TonB_sf"/>
</dbReference>
<dbReference type="EMBL" id="AONC01000034">
    <property type="protein sequence ID" value="EXJ14935.1"/>
    <property type="molecule type" value="Genomic_DNA"/>
</dbReference>
<evidence type="ECO:0000256" key="7">
    <source>
        <dbReference type="ARBA" id="ARBA00023077"/>
    </source>
</evidence>
<evidence type="ECO:0000256" key="4">
    <source>
        <dbReference type="ARBA" id="ARBA00022452"/>
    </source>
</evidence>
<dbReference type="PATRIC" id="fig|1249627.3.peg.2310"/>
<dbReference type="CDD" id="cd01347">
    <property type="entry name" value="ligand_gated_channel"/>
    <property type="match status" value="1"/>
</dbReference>
<keyword evidence="6" id="KW-0732">Signal</keyword>
<evidence type="ECO:0000256" key="10">
    <source>
        <dbReference type="ARBA" id="ARBA00023237"/>
    </source>
</evidence>
<evidence type="ECO:0000259" key="14">
    <source>
        <dbReference type="Pfam" id="PF00593"/>
    </source>
</evidence>
<evidence type="ECO:0000256" key="3">
    <source>
        <dbReference type="ARBA" id="ARBA00022448"/>
    </source>
</evidence>
<dbReference type="InterPro" id="IPR037066">
    <property type="entry name" value="Plug_dom_sf"/>
</dbReference>
<evidence type="ECO:0000313" key="17">
    <source>
        <dbReference type="Proteomes" id="UP000019460"/>
    </source>
</evidence>
<protein>
    <submittedName>
        <fullName evidence="16">TonB-dependent receptor</fullName>
    </submittedName>
</protein>